<dbReference type="OrthoDB" id="786951at2759"/>
<feature type="compositionally biased region" description="Basic and acidic residues" evidence="1">
    <location>
        <begin position="235"/>
        <end position="246"/>
    </location>
</feature>
<dbReference type="InterPro" id="IPR039249">
    <property type="entry name" value="GPATCH11"/>
</dbReference>
<proteinExistence type="predicted"/>
<organism evidence="3 4">
    <name type="scientific">Phaeosphaeria nodorum (strain SN15 / ATCC MYA-4574 / FGSC 10173)</name>
    <name type="common">Glume blotch fungus</name>
    <name type="synonym">Parastagonospora nodorum</name>
    <dbReference type="NCBI Taxonomy" id="321614"/>
    <lineage>
        <taxon>Eukaryota</taxon>
        <taxon>Fungi</taxon>
        <taxon>Dikarya</taxon>
        <taxon>Ascomycota</taxon>
        <taxon>Pezizomycotina</taxon>
        <taxon>Dothideomycetes</taxon>
        <taxon>Pleosporomycetidae</taxon>
        <taxon>Pleosporales</taxon>
        <taxon>Pleosporineae</taxon>
        <taxon>Phaeosphaeriaceae</taxon>
        <taxon>Parastagonospora</taxon>
    </lineage>
</organism>
<dbReference type="GO" id="GO:0003676">
    <property type="term" value="F:nucleic acid binding"/>
    <property type="evidence" value="ECO:0007669"/>
    <property type="project" value="InterPro"/>
</dbReference>
<dbReference type="AlphaFoldDB" id="A0A7U2F5D6"/>
<dbReference type="Pfam" id="PF13821">
    <property type="entry name" value="DUF4187"/>
    <property type="match status" value="1"/>
</dbReference>
<evidence type="ECO:0000313" key="4">
    <source>
        <dbReference type="Proteomes" id="UP000663193"/>
    </source>
</evidence>
<dbReference type="SMART" id="SM01173">
    <property type="entry name" value="DUF4187"/>
    <property type="match status" value="1"/>
</dbReference>
<keyword evidence="4" id="KW-1185">Reference proteome</keyword>
<dbReference type="VEuPathDB" id="FungiDB:JI435_047080"/>
<feature type="compositionally biased region" description="Basic and acidic residues" evidence="1">
    <location>
        <begin position="69"/>
        <end position="89"/>
    </location>
</feature>
<feature type="region of interest" description="Disordered" evidence="1">
    <location>
        <begin position="235"/>
        <end position="271"/>
    </location>
</feature>
<dbReference type="EMBL" id="CP069030">
    <property type="protein sequence ID" value="QRC98662.1"/>
    <property type="molecule type" value="Genomic_DNA"/>
</dbReference>
<dbReference type="SMART" id="SM00443">
    <property type="entry name" value="G_patch"/>
    <property type="match status" value="1"/>
</dbReference>
<dbReference type="PANTHER" id="PTHR21032">
    <property type="entry name" value="G PATCH DOMAIN-CONTAINING PROTEIN 11"/>
    <property type="match status" value="1"/>
</dbReference>
<name>A0A7U2F5D6_PHANO</name>
<dbReference type="PANTHER" id="PTHR21032:SF0">
    <property type="entry name" value="G PATCH DOMAIN-CONTAINING PROTEIN 11"/>
    <property type="match status" value="1"/>
</dbReference>
<reference evidence="4" key="1">
    <citation type="journal article" date="2021" name="BMC Genomics">
        <title>Chromosome-level genome assembly and manually-curated proteome of model necrotroph Parastagonospora nodorum Sn15 reveals a genome-wide trove of candidate effector homologs, and redundancy of virulence-related functions within an accessory chromosome.</title>
        <authorList>
            <person name="Bertazzoni S."/>
            <person name="Jones D.A.B."/>
            <person name="Phan H.T."/>
            <person name="Tan K.-C."/>
            <person name="Hane J.K."/>
        </authorList>
    </citation>
    <scope>NUCLEOTIDE SEQUENCE [LARGE SCALE GENOMIC DNA]</scope>
    <source>
        <strain evidence="4">SN15 / ATCC MYA-4574 / FGSC 10173)</strain>
    </source>
</reference>
<evidence type="ECO:0000259" key="2">
    <source>
        <dbReference type="PROSITE" id="PS50174"/>
    </source>
</evidence>
<accession>A0A7U2F5D6</accession>
<dbReference type="InterPro" id="IPR000467">
    <property type="entry name" value="G_patch_dom"/>
</dbReference>
<protein>
    <recommendedName>
        <fullName evidence="2">G-patch domain-containing protein</fullName>
    </recommendedName>
</protein>
<feature type="region of interest" description="Disordered" evidence="1">
    <location>
        <begin position="1"/>
        <end position="89"/>
    </location>
</feature>
<dbReference type="Proteomes" id="UP000663193">
    <property type="component" value="Chromosome 8"/>
</dbReference>
<evidence type="ECO:0000256" key="1">
    <source>
        <dbReference type="SAM" id="MobiDB-lite"/>
    </source>
</evidence>
<evidence type="ECO:0000313" key="3">
    <source>
        <dbReference type="EMBL" id="QRC98662.1"/>
    </source>
</evidence>
<feature type="region of interest" description="Disordered" evidence="1">
    <location>
        <begin position="137"/>
        <end position="220"/>
    </location>
</feature>
<dbReference type="InterPro" id="IPR025239">
    <property type="entry name" value="DUF4187"/>
</dbReference>
<dbReference type="Pfam" id="PF01585">
    <property type="entry name" value="G-patch"/>
    <property type="match status" value="1"/>
</dbReference>
<feature type="domain" description="G-patch" evidence="2">
    <location>
        <begin position="101"/>
        <end position="147"/>
    </location>
</feature>
<dbReference type="PROSITE" id="PS50174">
    <property type="entry name" value="G_PATCH"/>
    <property type="match status" value="1"/>
</dbReference>
<gene>
    <name evidence="3" type="ORF">JI435_047080</name>
</gene>
<sequence>MCGAPKSLGRPSLRGSQDQVPLRFHPTTPHMNAMAQSDEEDDYMNMTFEDAPKGPKYETSLQRAARKRKEGEARARQKTKAEREADAEAAREAALATALPETNKGFKMMAKFGFKQGDTLGKSENARKVPISVDIKGDRSGIGLESEKKRKFREQWEQADREAKRSKEEEGDYIEIRRLEAKQKKAERDLDSAQRTAERLTEKEAEDKGTPQPVEKPVKDVNLLWRSRARRRATIMHEKQQRRELDNSIASRLPTLAPEEDDEGDDAKIAQGRDLAPFYTSLENDLEGEDPELAEFEALPVEERLEKLLTFLREKFHYCLYCGYQYPDAEMEGCPGVTEDEHD</sequence>
<feature type="compositionally biased region" description="Basic and acidic residues" evidence="1">
    <location>
        <begin position="137"/>
        <end position="209"/>
    </location>
</feature>